<dbReference type="GO" id="GO:0016740">
    <property type="term" value="F:transferase activity"/>
    <property type="evidence" value="ECO:0007669"/>
    <property type="project" value="UniProtKB-KW"/>
</dbReference>
<reference evidence="3" key="1">
    <citation type="submission" date="2016-10" db="EMBL/GenBank/DDBJ databases">
        <authorList>
            <person name="Varghese N."/>
            <person name="Submissions S."/>
        </authorList>
    </citation>
    <scope>NUCLEOTIDE SEQUENCE [LARGE SCALE GENOMIC DNA]</scope>
    <source>
        <strain evidence="3">DSM 173</strain>
    </source>
</reference>
<dbReference type="InterPro" id="IPR029044">
    <property type="entry name" value="Nucleotide-diphossugar_trans"/>
</dbReference>
<keyword evidence="2" id="KW-0808">Transferase</keyword>
<dbReference type="CDD" id="cd04186">
    <property type="entry name" value="GT_2_like_c"/>
    <property type="match status" value="1"/>
</dbReference>
<dbReference type="PANTHER" id="PTHR43179:SF7">
    <property type="entry name" value="RHAMNOSYLTRANSFERASE WBBL"/>
    <property type="match status" value="1"/>
</dbReference>
<evidence type="ECO:0000313" key="3">
    <source>
        <dbReference type="Proteomes" id="UP000198672"/>
    </source>
</evidence>
<organism evidence="2 3">
    <name type="scientific">Allochromatium warmingii</name>
    <name type="common">Chromatium warmingii</name>
    <dbReference type="NCBI Taxonomy" id="61595"/>
    <lineage>
        <taxon>Bacteria</taxon>
        <taxon>Pseudomonadati</taxon>
        <taxon>Pseudomonadota</taxon>
        <taxon>Gammaproteobacteria</taxon>
        <taxon>Chromatiales</taxon>
        <taxon>Chromatiaceae</taxon>
        <taxon>Allochromatium</taxon>
    </lineage>
</organism>
<dbReference type="SUPFAM" id="SSF53448">
    <property type="entry name" value="Nucleotide-diphospho-sugar transferases"/>
    <property type="match status" value="1"/>
</dbReference>
<dbReference type="InterPro" id="IPR001173">
    <property type="entry name" value="Glyco_trans_2-like"/>
</dbReference>
<dbReference type="Proteomes" id="UP000198672">
    <property type="component" value="Unassembled WGS sequence"/>
</dbReference>
<dbReference type="Gene3D" id="3.90.550.10">
    <property type="entry name" value="Spore Coat Polysaccharide Biosynthesis Protein SpsA, Chain A"/>
    <property type="match status" value="1"/>
</dbReference>
<evidence type="ECO:0000313" key="2">
    <source>
        <dbReference type="EMBL" id="SDX74051.1"/>
    </source>
</evidence>
<name>A0A1H3E5U5_ALLWA</name>
<protein>
    <submittedName>
        <fullName evidence="2">Glycosyltransferase, GT2 family</fullName>
    </submittedName>
</protein>
<evidence type="ECO:0000259" key="1">
    <source>
        <dbReference type="Pfam" id="PF00535"/>
    </source>
</evidence>
<dbReference type="PANTHER" id="PTHR43179">
    <property type="entry name" value="RHAMNOSYLTRANSFERASE WBBL"/>
    <property type="match status" value="1"/>
</dbReference>
<proteinExistence type="predicted"/>
<dbReference type="Pfam" id="PF00535">
    <property type="entry name" value="Glycos_transf_2"/>
    <property type="match status" value="1"/>
</dbReference>
<keyword evidence="3" id="KW-1185">Reference proteome</keyword>
<gene>
    <name evidence="2" type="ORF">SAMN05421644_11162</name>
</gene>
<dbReference type="AlphaFoldDB" id="A0A1H3E5U5"/>
<dbReference type="STRING" id="61595.SAMN05421644_11162"/>
<feature type="domain" description="Glycosyltransferase 2-like" evidence="1">
    <location>
        <begin position="2"/>
        <end position="151"/>
    </location>
</feature>
<accession>A0A1H3E5U5</accession>
<sequence length="410" mass="46352">MLASLQNTLPSTLPYEIILIDDGSTDGTREWLQKLSDPRIKTLFNDTNLGYAAANNRAALSAHGEILGLLNNDLVLTPNWLEPMLNALEHQSGRVGLVGNLQYCVADGTLDHAGVELLLNGQFAHIRDISNQTAEYWPVNWVTGACLLIRTADFKAIDGFDEGYRNGGEDFDLCFALRQRHKTIYLAATSRIQHHVRLSRGDTTTIQEHNSRRLFQKWRTVIKDQLAKRWLRMLHTGKAIQSDLVHGELSSKLKDTPHAAAQLIAENMLRRQEAHWCRELDNRPAMRILLSNCRIEQCPITASTYQLRIVIQQLSSCRNFYVCGIRTGHPATRPTLKLSIDINGLQQQIYWVGSENTFNLGIRYPLILPDINNRFLITFESTEIVVNSVPITSSLHVTHVVIDDEVRALC</sequence>
<dbReference type="EMBL" id="FNOW01000011">
    <property type="protein sequence ID" value="SDX74051.1"/>
    <property type="molecule type" value="Genomic_DNA"/>
</dbReference>